<name>A0A6A4T604_SCOMX</name>
<comment type="caution">
    <text evidence="1">The sequence shown here is derived from an EMBL/GenBank/DDBJ whole genome shotgun (WGS) entry which is preliminary data.</text>
</comment>
<proteinExistence type="predicted"/>
<protein>
    <submittedName>
        <fullName evidence="1">Uncharacterized protein</fullName>
    </submittedName>
</protein>
<sequence>MGGRAALVSEKRIIGGRPSDVHHPPLNIGDGVTATVPIPKDSCNMHFMGLFLLDDWSGKEMQENESLYARSEIWLLTSNCKSFSPLSHQRSKVIHHAREPRR</sequence>
<dbReference type="EMBL" id="VEVO01000009">
    <property type="protein sequence ID" value="KAF0037632.1"/>
    <property type="molecule type" value="Genomic_DNA"/>
</dbReference>
<evidence type="ECO:0000313" key="1">
    <source>
        <dbReference type="EMBL" id="KAF0037632.1"/>
    </source>
</evidence>
<organism evidence="1 2">
    <name type="scientific">Scophthalmus maximus</name>
    <name type="common">Turbot</name>
    <name type="synonym">Psetta maxima</name>
    <dbReference type="NCBI Taxonomy" id="52904"/>
    <lineage>
        <taxon>Eukaryota</taxon>
        <taxon>Metazoa</taxon>
        <taxon>Chordata</taxon>
        <taxon>Craniata</taxon>
        <taxon>Vertebrata</taxon>
        <taxon>Euteleostomi</taxon>
        <taxon>Actinopterygii</taxon>
        <taxon>Neopterygii</taxon>
        <taxon>Teleostei</taxon>
        <taxon>Neoteleostei</taxon>
        <taxon>Acanthomorphata</taxon>
        <taxon>Carangaria</taxon>
        <taxon>Pleuronectiformes</taxon>
        <taxon>Pleuronectoidei</taxon>
        <taxon>Scophthalmidae</taxon>
        <taxon>Scophthalmus</taxon>
    </lineage>
</organism>
<evidence type="ECO:0000313" key="2">
    <source>
        <dbReference type="Proteomes" id="UP000438429"/>
    </source>
</evidence>
<reference evidence="1 2" key="1">
    <citation type="submission" date="2019-06" db="EMBL/GenBank/DDBJ databases">
        <title>Draft genomes of female and male turbot (Scophthalmus maximus).</title>
        <authorList>
            <person name="Xu H."/>
            <person name="Xu X.-W."/>
            <person name="Shao C."/>
            <person name="Chen S."/>
        </authorList>
    </citation>
    <scope>NUCLEOTIDE SEQUENCE [LARGE SCALE GENOMIC DNA]</scope>
    <source>
        <strain evidence="1">Ysfricsl-2016a</strain>
        <tissue evidence="1">Blood</tissue>
    </source>
</reference>
<dbReference type="AlphaFoldDB" id="A0A6A4T604"/>
<gene>
    <name evidence="1" type="ORF">F2P81_010506</name>
</gene>
<dbReference type="Proteomes" id="UP000438429">
    <property type="component" value="Unassembled WGS sequence"/>
</dbReference>
<accession>A0A6A4T604</accession>